<dbReference type="EMBL" id="CP027062">
    <property type="protein sequence ID" value="AVI51001.1"/>
    <property type="molecule type" value="Genomic_DNA"/>
</dbReference>
<keyword evidence="3" id="KW-0540">Nuclease</keyword>
<evidence type="ECO:0000313" key="3">
    <source>
        <dbReference type="EMBL" id="AVI51001.1"/>
    </source>
</evidence>
<feature type="transmembrane region" description="Helical" evidence="1">
    <location>
        <begin position="34"/>
        <end position="52"/>
    </location>
</feature>
<evidence type="ECO:0000313" key="4">
    <source>
        <dbReference type="Proteomes" id="UP000238442"/>
    </source>
</evidence>
<dbReference type="Gene3D" id="3.60.10.10">
    <property type="entry name" value="Endonuclease/exonuclease/phosphatase"/>
    <property type="match status" value="1"/>
</dbReference>
<keyword evidence="4" id="KW-1185">Reference proteome</keyword>
<evidence type="ECO:0000259" key="2">
    <source>
        <dbReference type="Pfam" id="PF03372"/>
    </source>
</evidence>
<keyword evidence="3" id="KW-0378">Hydrolase</keyword>
<evidence type="ECO:0000256" key="1">
    <source>
        <dbReference type="SAM" id="Phobius"/>
    </source>
</evidence>
<dbReference type="AlphaFoldDB" id="A0A2S0HWD5"/>
<keyword evidence="1" id="KW-0472">Membrane</keyword>
<keyword evidence="1" id="KW-1133">Transmembrane helix</keyword>
<feature type="transmembrane region" description="Helical" evidence="1">
    <location>
        <begin position="59"/>
        <end position="78"/>
    </location>
</feature>
<dbReference type="GO" id="GO:0004519">
    <property type="term" value="F:endonuclease activity"/>
    <property type="evidence" value="ECO:0007669"/>
    <property type="project" value="UniProtKB-KW"/>
</dbReference>
<sequence length="345" mass="39856">MLALYIVTVIFIISPFFPATRNPHWFFRTPDFIRAQTVVIQVILLVLLLILIKTFSTEILILLAALGISTIYQLVKIIPYTSVYPRKKNPFSSDGHVSILAANVLQDNKDYNDFIGLVGKFDPDLVLTMESDSHWENALQEIENNYPFTVKIPLENYYGMHLYSRVKLESVETNFLVENDVPSIFFKYPAAGNPIFFTCLHPAPPSPTENETAKERDAELMIVGKKIRDMDCSAVVCGDMNDVVWSRTTRLFRKLTGMLDPRIGRGFYSTFHARYSFLRFPLDHLFHTRDLLVGKMTRSQYFGSDHFAMYYEIHYKASQETPENPDLTVEEVEEVEELIRRPENE</sequence>
<dbReference type="InterPro" id="IPR036691">
    <property type="entry name" value="Endo/exonu/phosph_ase_sf"/>
</dbReference>
<feature type="domain" description="Endonuclease/exonuclease/phosphatase" evidence="2">
    <location>
        <begin position="102"/>
        <end position="306"/>
    </location>
</feature>
<organism evidence="3 4">
    <name type="scientific">Pukyongia salina</name>
    <dbReference type="NCBI Taxonomy" id="2094025"/>
    <lineage>
        <taxon>Bacteria</taxon>
        <taxon>Pseudomonadati</taxon>
        <taxon>Bacteroidota</taxon>
        <taxon>Flavobacteriia</taxon>
        <taxon>Flavobacteriales</taxon>
        <taxon>Flavobacteriaceae</taxon>
        <taxon>Pukyongia</taxon>
    </lineage>
</organism>
<dbReference type="Proteomes" id="UP000238442">
    <property type="component" value="Chromosome"/>
</dbReference>
<dbReference type="Pfam" id="PF03372">
    <property type="entry name" value="Exo_endo_phos"/>
    <property type="match status" value="1"/>
</dbReference>
<name>A0A2S0HWD5_9FLAO</name>
<reference evidence="3 4" key="1">
    <citation type="submission" date="2018-02" db="EMBL/GenBank/DDBJ databases">
        <title>Genomic analysis of the strain RR4-38 isolated from a seawater recirculating aquaculture system.</title>
        <authorList>
            <person name="Kim Y.-S."/>
            <person name="Jang Y.H."/>
            <person name="Kim K.-H."/>
        </authorList>
    </citation>
    <scope>NUCLEOTIDE SEQUENCE [LARGE SCALE GENOMIC DNA]</scope>
    <source>
        <strain evidence="3 4">RR4-38</strain>
    </source>
</reference>
<keyword evidence="1" id="KW-0812">Transmembrane</keyword>
<gene>
    <name evidence="3" type="ORF">C5O00_07360</name>
</gene>
<keyword evidence="3" id="KW-0255">Endonuclease</keyword>
<accession>A0A2S0HWD5</accession>
<dbReference type="KEGG" id="aue:C5O00_07360"/>
<dbReference type="SUPFAM" id="SSF56219">
    <property type="entry name" value="DNase I-like"/>
    <property type="match status" value="1"/>
</dbReference>
<dbReference type="InterPro" id="IPR005135">
    <property type="entry name" value="Endo/exonuclease/phosphatase"/>
</dbReference>
<proteinExistence type="predicted"/>
<protein>
    <submittedName>
        <fullName evidence="3">Endonuclease</fullName>
    </submittedName>
</protein>